<keyword evidence="1" id="KW-0812">Transmembrane</keyword>
<protein>
    <submittedName>
        <fullName evidence="2">Uncharacterized protein</fullName>
    </submittedName>
</protein>
<evidence type="ECO:0000256" key="1">
    <source>
        <dbReference type="SAM" id="Phobius"/>
    </source>
</evidence>
<gene>
    <name evidence="2" type="ORF">HMPREF9436_00462</name>
</gene>
<evidence type="ECO:0000313" key="3">
    <source>
        <dbReference type="Proteomes" id="UP000006028"/>
    </source>
</evidence>
<reference evidence="2 3" key="1">
    <citation type="submission" date="2010-08" db="EMBL/GenBank/DDBJ databases">
        <authorList>
            <person name="Weinstock G."/>
            <person name="Sodergren E."/>
            <person name="Clifton S."/>
            <person name="Fulton L."/>
            <person name="Fulton B."/>
            <person name="Courtney L."/>
            <person name="Fronick C."/>
            <person name="Harrison M."/>
            <person name="Strong C."/>
            <person name="Farmer C."/>
            <person name="Delahaunty K."/>
            <person name="Markovic C."/>
            <person name="Hall O."/>
            <person name="Minx P."/>
            <person name="Tomlinson C."/>
            <person name="Mitreva M."/>
            <person name="Hou S."/>
            <person name="Chen J."/>
            <person name="Wollam A."/>
            <person name="Pepin K.H."/>
            <person name="Johnson M."/>
            <person name="Bhonagiri V."/>
            <person name="Zhang X."/>
            <person name="Suruliraj S."/>
            <person name="Warren W."/>
            <person name="Chinwalla A."/>
            <person name="Mardis E.R."/>
            <person name="Wilson R.K."/>
        </authorList>
    </citation>
    <scope>NUCLEOTIDE SEQUENCE [LARGE SCALE GENOMIC DNA]</scope>
    <source>
        <strain evidence="2 3">KLE1255</strain>
    </source>
</reference>
<keyword evidence="1" id="KW-0472">Membrane</keyword>
<dbReference type="EMBL" id="AECU01000029">
    <property type="protein sequence ID" value="EFQ08007.1"/>
    <property type="molecule type" value="Genomic_DNA"/>
</dbReference>
<name>E2ZFM9_9FIRM</name>
<comment type="caution">
    <text evidence="2">The sequence shown here is derived from an EMBL/GenBank/DDBJ whole genome shotgun (WGS) entry which is preliminary data.</text>
</comment>
<evidence type="ECO:0000313" key="2">
    <source>
        <dbReference type="EMBL" id="EFQ08007.1"/>
    </source>
</evidence>
<feature type="transmembrane region" description="Helical" evidence="1">
    <location>
        <begin position="21"/>
        <end position="42"/>
    </location>
</feature>
<dbReference type="AlphaFoldDB" id="E2ZFM9"/>
<dbReference type="HOGENOM" id="CLU_3168281_0_0_9"/>
<keyword evidence="1" id="KW-1133">Transmembrane helix</keyword>
<proteinExistence type="predicted"/>
<accession>E2ZFM9</accession>
<organism evidence="2 3">
    <name type="scientific">Faecalibacterium cf. prausnitzii KLE1255</name>
    <dbReference type="NCBI Taxonomy" id="748224"/>
    <lineage>
        <taxon>Bacteria</taxon>
        <taxon>Bacillati</taxon>
        <taxon>Bacillota</taxon>
        <taxon>Clostridia</taxon>
        <taxon>Eubacteriales</taxon>
        <taxon>Oscillospiraceae</taxon>
        <taxon>Faecalibacterium</taxon>
    </lineage>
</organism>
<dbReference type="Proteomes" id="UP000006028">
    <property type="component" value="Unassembled WGS sequence"/>
</dbReference>
<dbReference type="BioCyc" id="FCF748224-HMP:GTSS-3004-MONOMER"/>
<sequence>MLCRTLKKPNSRFQHPSCIQGNILFGLCQGIFFCIFAVFLIFREIFS</sequence>